<dbReference type="InterPro" id="IPR023393">
    <property type="entry name" value="START-like_dom_sf"/>
</dbReference>
<dbReference type="Gene3D" id="3.30.530.20">
    <property type="match status" value="1"/>
</dbReference>
<evidence type="ECO:0000313" key="1">
    <source>
        <dbReference type="EMBL" id="MCT8330486.1"/>
    </source>
</evidence>
<dbReference type="SUPFAM" id="SSF55961">
    <property type="entry name" value="Bet v1-like"/>
    <property type="match status" value="1"/>
</dbReference>
<protein>
    <submittedName>
        <fullName evidence="1">Carbon monoxide dehydrogenase subunit G</fullName>
    </submittedName>
</protein>
<dbReference type="PANTHER" id="PTHR38588:SF1">
    <property type="entry name" value="BLL0334 PROTEIN"/>
    <property type="match status" value="1"/>
</dbReference>
<evidence type="ECO:0000313" key="2">
    <source>
        <dbReference type="Proteomes" id="UP001205601"/>
    </source>
</evidence>
<reference evidence="2" key="1">
    <citation type="submission" date="2023-07" db="EMBL/GenBank/DDBJ databases">
        <title>Defluviimonas sediminis sp. nov., isolated from mangrove sediment.</title>
        <authorList>
            <person name="Liu L."/>
            <person name="Li J."/>
            <person name="Huang Y."/>
            <person name="Pan J."/>
            <person name="Li M."/>
        </authorList>
    </citation>
    <scope>NUCLEOTIDE SEQUENCE [LARGE SCALE GENOMIC DNA]</scope>
    <source>
        <strain evidence="2">FT324</strain>
    </source>
</reference>
<dbReference type="PANTHER" id="PTHR38588">
    <property type="entry name" value="BLL0334 PROTEIN"/>
    <property type="match status" value="1"/>
</dbReference>
<sequence>MELKDSRIIAARPEDVWAAILSPEVLQACIPGCESITGTPEEGFEAVVVQKVGPVKARFTGVVTLSDMVAGESLTISGEGKGGPAGFAKGGAKVRLDPDGEGTNLSYEVQASVGGKLAQLGSRIIDGFARKLADEFFARLQSAVETPGAADATEAAESDADAAEGGEKKKGWFRRIIGA</sequence>
<organism evidence="1 2">
    <name type="scientific">Albidovulum sediminis</name>
    <dbReference type="NCBI Taxonomy" id="3066345"/>
    <lineage>
        <taxon>Bacteria</taxon>
        <taxon>Pseudomonadati</taxon>
        <taxon>Pseudomonadota</taxon>
        <taxon>Alphaproteobacteria</taxon>
        <taxon>Rhodobacterales</taxon>
        <taxon>Paracoccaceae</taxon>
        <taxon>Albidovulum</taxon>
    </lineage>
</organism>
<dbReference type="EMBL" id="JAOCQF010000002">
    <property type="protein sequence ID" value="MCT8330486.1"/>
    <property type="molecule type" value="Genomic_DNA"/>
</dbReference>
<comment type="caution">
    <text evidence="1">The sequence shown here is derived from an EMBL/GenBank/DDBJ whole genome shotgun (WGS) entry which is preliminary data.</text>
</comment>
<dbReference type="InterPro" id="IPR010419">
    <property type="entry name" value="CO_DH_gsu"/>
</dbReference>
<dbReference type="CDD" id="cd05018">
    <property type="entry name" value="CoxG"/>
    <property type="match status" value="1"/>
</dbReference>
<accession>A0ABT2NNJ8</accession>
<gene>
    <name evidence="1" type="ORF">N5I32_13235</name>
</gene>
<dbReference type="RefSeq" id="WP_261496349.1">
    <property type="nucleotide sequence ID" value="NZ_JAOCQF010000002.1"/>
</dbReference>
<dbReference type="Proteomes" id="UP001205601">
    <property type="component" value="Unassembled WGS sequence"/>
</dbReference>
<dbReference type="Pfam" id="PF06240">
    <property type="entry name" value="COXG"/>
    <property type="match status" value="1"/>
</dbReference>
<keyword evidence="2" id="KW-1185">Reference proteome</keyword>
<name>A0ABT2NNJ8_9RHOB</name>
<proteinExistence type="predicted"/>